<sequence>MTIRHAPLFILAVPLLLAGVALSGAPAIALLVTLLLTAVPILLLLMLPDDLPAPMRLGHRFRSRP</sequence>
<feature type="transmembrane region" description="Helical" evidence="1">
    <location>
        <begin position="28"/>
        <end position="47"/>
    </location>
</feature>
<evidence type="ECO:0000313" key="3">
    <source>
        <dbReference type="Proteomes" id="UP000037179"/>
    </source>
</evidence>
<keyword evidence="3" id="KW-1185">Reference proteome</keyword>
<accession>A0A0B8NDR8</accession>
<dbReference type="EMBL" id="BBYQ01000062">
    <property type="protein sequence ID" value="GAP29703.1"/>
    <property type="molecule type" value="Genomic_DNA"/>
</dbReference>
<name>A0A0B8NDR8_9NOCA</name>
<keyword evidence="1" id="KW-0472">Membrane</keyword>
<dbReference type="RefSeq" id="WP_033088434.1">
    <property type="nucleotide sequence ID" value="NZ_AP017900.1"/>
</dbReference>
<dbReference type="Proteomes" id="UP000037179">
    <property type="component" value="Unassembled WGS sequence"/>
</dbReference>
<protein>
    <submittedName>
        <fullName evidence="2">Uncharacterized protein</fullName>
    </submittedName>
</protein>
<keyword evidence="1" id="KW-0812">Transmembrane</keyword>
<proteinExistence type="predicted"/>
<dbReference type="GeneID" id="93375180"/>
<evidence type="ECO:0000256" key="1">
    <source>
        <dbReference type="SAM" id="Phobius"/>
    </source>
</evidence>
<reference evidence="3" key="1">
    <citation type="submission" date="2015-07" db="EMBL/GenBank/DDBJ databases">
        <title>Nocardia seriolae U-1 whole genome shotgun sequence.</title>
        <authorList>
            <person name="Imajoh M."/>
            <person name="Fukumoto Y."/>
            <person name="Sukeda M."/>
            <person name="Yamane J."/>
            <person name="Yamasaki K."/>
            <person name="Shimizu M."/>
            <person name="Ohnishi K."/>
            <person name="Oshima S."/>
        </authorList>
    </citation>
    <scope>NUCLEOTIDE SEQUENCE [LARGE SCALE GENOMIC DNA]</scope>
    <source>
        <strain evidence="3">U-1</strain>
    </source>
</reference>
<keyword evidence="1" id="KW-1133">Transmembrane helix</keyword>
<dbReference type="AlphaFoldDB" id="A0A0B8NDR8"/>
<comment type="caution">
    <text evidence="2">The sequence shown here is derived from an EMBL/GenBank/DDBJ whole genome shotgun (WGS) entry which is preliminary data.</text>
</comment>
<reference evidence="2 3" key="2">
    <citation type="journal article" date="2016" name="Genome Announc.">
        <title>Draft Genome Sequence of Erythromycin- and Oxytetracycline-Sensitive Nocardia seriolae Strain U-1 (NBRC 110359).</title>
        <authorList>
            <person name="Imajoh M."/>
            <person name="Sukeda M."/>
            <person name="Shimizu M."/>
            <person name="Yamane J."/>
            <person name="Ohnishi K."/>
            <person name="Oshima S."/>
        </authorList>
    </citation>
    <scope>NUCLEOTIDE SEQUENCE [LARGE SCALE GENOMIC DNA]</scope>
    <source>
        <strain evidence="2 3">U-1</strain>
    </source>
</reference>
<evidence type="ECO:0000313" key="2">
    <source>
        <dbReference type="EMBL" id="GAP29703.1"/>
    </source>
</evidence>
<gene>
    <name evidence="2" type="ORF">NSK11_contig00062-0011</name>
</gene>
<organism evidence="2 3">
    <name type="scientific">Nocardia seriolae</name>
    <dbReference type="NCBI Taxonomy" id="37332"/>
    <lineage>
        <taxon>Bacteria</taxon>
        <taxon>Bacillati</taxon>
        <taxon>Actinomycetota</taxon>
        <taxon>Actinomycetes</taxon>
        <taxon>Mycobacteriales</taxon>
        <taxon>Nocardiaceae</taxon>
        <taxon>Nocardia</taxon>
    </lineage>
</organism>